<feature type="domain" description="Signal transduction histidine kinase subgroup 3 dimerisation and phosphoacceptor" evidence="10">
    <location>
        <begin position="177"/>
        <end position="241"/>
    </location>
</feature>
<keyword evidence="9" id="KW-1133">Transmembrane helix</keyword>
<comment type="caution">
    <text evidence="11">The sequence shown here is derived from an EMBL/GenBank/DDBJ whole genome shotgun (WGS) entry which is preliminary data.</text>
</comment>
<evidence type="ECO:0000256" key="3">
    <source>
        <dbReference type="ARBA" id="ARBA00022553"/>
    </source>
</evidence>
<dbReference type="RefSeq" id="WP_345135303.1">
    <property type="nucleotide sequence ID" value="NZ_BAABAT010000031.1"/>
</dbReference>
<evidence type="ECO:0000256" key="4">
    <source>
        <dbReference type="ARBA" id="ARBA00022679"/>
    </source>
</evidence>
<dbReference type="EMBL" id="BAABAT010000031">
    <property type="protein sequence ID" value="GAA4258389.1"/>
    <property type="molecule type" value="Genomic_DNA"/>
</dbReference>
<evidence type="ECO:0000256" key="2">
    <source>
        <dbReference type="ARBA" id="ARBA00012438"/>
    </source>
</evidence>
<dbReference type="InterPro" id="IPR011712">
    <property type="entry name" value="Sig_transdc_His_kin_sub3_dim/P"/>
</dbReference>
<keyword evidence="7" id="KW-0067">ATP-binding</keyword>
<feature type="transmembrane region" description="Helical" evidence="9">
    <location>
        <begin position="56"/>
        <end position="76"/>
    </location>
</feature>
<evidence type="ECO:0000313" key="12">
    <source>
        <dbReference type="Proteomes" id="UP001500620"/>
    </source>
</evidence>
<dbReference type="CDD" id="cd16917">
    <property type="entry name" value="HATPase_UhpB-NarQ-NarX-like"/>
    <property type="match status" value="1"/>
</dbReference>
<evidence type="ECO:0000256" key="6">
    <source>
        <dbReference type="ARBA" id="ARBA00022777"/>
    </source>
</evidence>
<keyword evidence="3" id="KW-0597">Phosphoprotein</keyword>
<dbReference type="GO" id="GO:0016301">
    <property type="term" value="F:kinase activity"/>
    <property type="evidence" value="ECO:0007669"/>
    <property type="project" value="UniProtKB-KW"/>
</dbReference>
<evidence type="ECO:0000256" key="1">
    <source>
        <dbReference type="ARBA" id="ARBA00000085"/>
    </source>
</evidence>
<sequence length="362" mass="37273">MRGRVVDLVLAGSGLAAGALMFVTGQYQARVHPLWLFVPLVVCCGALLLRRTAPLASVIVGTAAVACDVVIGPSLATPLVYTQVLYDACVHGRAALARALLVVSVVGSVVTGVAFLVVVRDVRALGLGVLLALVTVVPVLTGTHVRHHRDRAAAARREADQVARLAAADRANAVAAERAAMARELHDVIANHLSAVAIHATAALSADLGADGTRQALTVIRENSVQGLAEMRRMVGFLRDPAAGPDTVPDNAPGGLSALDALATRAGLPVDLDVRGDVGGVPVSVDLAAYRIVQESLTNALKHGDGGPVSVRVARTGDVVDVRVSSGLIGMRERAELLGGELSAGAEGDRWVVSARLPLEGP</sequence>
<dbReference type="Gene3D" id="3.30.565.10">
    <property type="entry name" value="Histidine kinase-like ATPase, C-terminal domain"/>
    <property type="match status" value="1"/>
</dbReference>
<feature type="transmembrane region" description="Helical" evidence="9">
    <location>
        <begin position="5"/>
        <end position="25"/>
    </location>
</feature>
<evidence type="ECO:0000256" key="7">
    <source>
        <dbReference type="ARBA" id="ARBA00022840"/>
    </source>
</evidence>
<keyword evidence="4" id="KW-0808">Transferase</keyword>
<feature type="transmembrane region" description="Helical" evidence="9">
    <location>
        <begin position="31"/>
        <end position="49"/>
    </location>
</feature>
<accession>A0ABP8DL27</accession>
<reference evidence="12" key="1">
    <citation type="journal article" date="2019" name="Int. J. Syst. Evol. Microbiol.">
        <title>The Global Catalogue of Microorganisms (GCM) 10K type strain sequencing project: providing services to taxonomists for standard genome sequencing and annotation.</title>
        <authorList>
            <consortium name="The Broad Institute Genomics Platform"/>
            <consortium name="The Broad Institute Genome Sequencing Center for Infectious Disease"/>
            <person name="Wu L."/>
            <person name="Ma J."/>
        </authorList>
    </citation>
    <scope>NUCLEOTIDE SEQUENCE [LARGE SCALE GENOMIC DNA]</scope>
    <source>
        <strain evidence="12">JCM 17441</strain>
    </source>
</reference>
<comment type="catalytic activity">
    <reaction evidence="1">
        <text>ATP + protein L-histidine = ADP + protein N-phospho-L-histidine.</text>
        <dbReference type="EC" id="2.7.13.3"/>
    </reaction>
</comment>
<keyword evidence="9" id="KW-0472">Membrane</keyword>
<feature type="transmembrane region" description="Helical" evidence="9">
    <location>
        <begin position="96"/>
        <end position="117"/>
    </location>
</feature>
<dbReference type="Pfam" id="PF07730">
    <property type="entry name" value="HisKA_3"/>
    <property type="match status" value="1"/>
</dbReference>
<dbReference type="Gene3D" id="1.20.5.1930">
    <property type="match status" value="1"/>
</dbReference>
<dbReference type="SUPFAM" id="SSF55874">
    <property type="entry name" value="ATPase domain of HSP90 chaperone/DNA topoisomerase II/histidine kinase"/>
    <property type="match status" value="1"/>
</dbReference>
<name>A0ABP8DL27_9ACTN</name>
<dbReference type="Proteomes" id="UP001500620">
    <property type="component" value="Unassembled WGS sequence"/>
</dbReference>
<dbReference type="InterPro" id="IPR050482">
    <property type="entry name" value="Sensor_HK_TwoCompSys"/>
</dbReference>
<dbReference type="PANTHER" id="PTHR24421">
    <property type="entry name" value="NITRATE/NITRITE SENSOR PROTEIN NARX-RELATED"/>
    <property type="match status" value="1"/>
</dbReference>
<gene>
    <name evidence="11" type="ORF">GCM10022255_078840</name>
</gene>
<feature type="transmembrane region" description="Helical" evidence="9">
    <location>
        <begin position="124"/>
        <end position="141"/>
    </location>
</feature>
<keyword evidence="5" id="KW-0547">Nucleotide-binding</keyword>
<dbReference type="EC" id="2.7.13.3" evidence="2"/>
<dbReference type="InterPro" id="IPR036890">
    <property type="entry name" value="HATPase_C_sf"/>
</dbReference>
<keyword evidence="8" id="KW-0902">Two-component regulatory system</keyword>
<evidence type="ECO:0000256" key="9">
    <source>
        <dbReference type="SAM" id="Phobius"/>
    </source>
</evidence>
<protein>
    <recommendedName>
        <fullName evidence="2">histidine kinase</fullName>
        <ecNumber evidence="2">2.7.13.3</ecNumber>
    </recommendedName>
</protein>
<evidence type="ECO:0000256" key="5">
    <source>
        <dbReference type="ARBA" id="ARBA00022741"/>
    </source>
</evidence>
<dbReference type="PANTHER" id="PTHR24421:SF10">
    <property type="entry name" value="NITRATE_NITRITE SENSOR PROTEIN NARQ"/>
    <property type="match status" value="1"/>
</dbReference>
<evidence type="ECO:0000313" key="11">
    <source>
        <dbReference type="EMBL" id="GAA4258389.1"/>
    </source>
</evidence>
<evidence type="ECO:0000256" key="8">
    <source>
        <dbReference type="ARBA" id="ARBA00023012"/>
    </source>
</evidence>
<keyword evidence="6 11" id="KW-0418">Kinase</keyword>
<proteinExistence type="predicted"/>
<keyword evidence="12" id="KW-1185">Reference proteome</keyword>
<keyword evidence="9" id="KW-0812">Transmembrane</keyword>
<evidence type="ECO:0000259" key="10">
    <source>
        <dbReference type="Pfam" id="PF07730"/>
    </source>
</evidence>
<organism evidence="11 12">
    <name type="scientific">Dactylosporangium darangshiense</name>
    <dbReference type="NCBI Taxonomy" id="579108"/>
    <lineage>
        <taxon>Bacteria</taxon>
        <taxon>Bacillati</taxon>
        <taxon>Actinomycetota</taxon>
        <taxon>Actinomycetes</taxon>
        <taxon>Micromonosporales</taxon>
        <taxon>Micromonosporaceae</taxon>
        <taxon>Dactylosporangium</taxon>
    </lineage>
</organism>